<dbReference type="EMBL" id="BPLQ01013675">
    <property type="protein sequence ID" value="GIY73963.1"/>
    <property type="molecule type" value="Genomic_DNA"/>
</dbReference>
<gene>
    <name evidence="1" type="ORF">CDAR_590751</name>
</gene>
<proteinExistence type="predicted"/>
<sequence>MTFCDPPSPILTSAARALFPVLHSGAPMTIHGLVLRRTWCQIEVMALCSNLSVLRISSGKGMSGKAMEESFRFNVLNNGFNGFA</sequence>
<accession>A0AAV4VVC9</accession>
<comment type="caution">
    <text evidence="1">The sequence shown here is derived from an EMBL/GenBank/DDBJ whole genome shotgun (WGS) entry which is preliminary data.</text>
</comment>
<organism evidence="1 2">
    <name type="scientific">Caerostris darwini</name>
    <dbReference type="NCBI Taxonomy" id="1538125"/>
    <lineage>
        <taxon>Eukaryota</taxon>
        <taxon>Metazoa</taxon>
        <taxon>Ecdysozoa</taxon>
        <taxon>Arthropoda</taxon>
        <taxon>Chelicerata</taxon>
        <taxon>Arachnida</taxon>
        <taxon>Araneae</taxon>
        <taxon>Araneomorphae</taxon>
        <taxon>Entelegynae</taxon>
        <taxon>Araneoidea</taxon>
        <taxon>Araneidae</taxon>
        <taxon>Caerostris</taxon>
    </lineage>
</organism>
<reference evidence="1 2" key="1">
    <citation type="submission" date="2021-06" db="EMBL/GenBank/DDBJ databases">
        <title>Caerostris darwini draft genome.</title>
        <authorList>
            <person name="Kono N."/>
            <person name="Arakawa K."/>
        </authorList>
    </citation>
    <scope>NUCLEOTIDE SEQUENCE [LARGE SCALE GENOMIC DNA]</scope>
</reference>
<protein>
    <submittedName>
        <fullName evidence="1">Uncharacterized protein</fullName>
    </submittedName>
</protein>
<evidence type="ECO:0000313" key="2">
    <source>
        <dbReference type="Proteomes" id="UP001054837"/>
    </source>
</evidence>
<dbReference type="Proteomes" id="UP001054837">
    <property type="component" value="Unassembled WGS sequence"/>
</dbReference>
<evidence type="ECO:0000313" key="1">
    <source>
        <dbReference type="EMBL" id="GIY73963.1"/>
    </source>
</evidence>
<keyword evidence="2" id="KW-1185">Reference proteome</keyword>
<name>A0AAV4VVC9_9ARAC</name>
<dbReference type="AlphaFoldDB" id="A0AAV4VVC9"/>